<feature type="compositionally biased region" description="Low complexity" evidence="1">
    <location>
        <begin position="16"/>
        <end position="25"/>
    </location>
</feature>
<organism evidence="4 5">
    <name type="scientific">Actinacidiphila reveromycinica</name>
    <dbReference type="NCBI Taxonomy" id="659352"/>
    <lineage>
        <taxon>Bacteria</taxon>
        <taxon>Bacillati</taxon>
        <taxon>Actinomycetota</taxon>
        <taxon>Actinomycetes</taxon>
        <taxon>Kitasatosporales</taxon>
        <taxon>Streptomycetaceae</taxon>
        <taxon>Actinacidiphila</taxon>
    </lineage>
</organism>
<feature type="region of interest" description="Disordered" evidence="1">
    <location>
        <begin position="1"/>
        <end position="25"/>
    </location>
</feature>
<evidence type="ECO:0000313" key="5">
    <source>
        <dbReference type="Proteomes" id="UP000595703"/>
    </source>
</evidence>
<keyword evidence="5" id="KW-1185">Reference proteome</keyword>
<feature type="transmembrane region" description="Helical" evidence="2">
    <location>
        <begin position="270"/>
        <end position="287"/>
    </location>
</feature>
<feature type="transmembrane region" description="Helical" evidence="2">
    <location>
        <begin position="369"/>
        <end position="391"/>
    </location>
</feature>
<dbReference type="KEGG" id="arev:RVR_6010"/>
<feature type="compositionally biased region" description="Pro residues" evidence="1">
    <location>
        <begin position="1"/>
        <end position="15"/>
    </location>
</feature>
<evidence type="ECO:0000259" key="3">
    <source>
        <dbReference type="Pfam" id="PF01757"/>
    </source>
</evidence>
<name>A0A7U3UVJ5_9ACTN</name>
<dbReference type="AlphaFoldDB" id="A0A7U3UVJ5"/>
<feature type="transmembrane region" description="Helical" evidence="2">
    <location>
        <begin position="142"/>
        <end position="163"/>
    </location>
</feature>
<dbReference type="InterPro" id="IPR002656">
    <property type="entry name" value="Acyl_transf_3_dom"/>
</dbReference>
<dbReference type="RefSeq" id="WP_202235400.1">
    <property type="nucleotide sequence ID" value="NZ_AP018365.1"/>
</dbReference>
<sequence length="417" mass="44804">MSSTLPPPGPPPTDAPPRTGAAISEAAVPEAALPEAAVPEAALPDAVVPAVPAPAAGPPAPRARLRALDGLRLIAALMVATYHYVVRGGDAWHRPVRELLPHLIAPSAYGPLGVQIFFVISGFVICMSGWGRSVKEFAVSRISRLYPAYWAALILVAVVLFLIGEQTVSRTDLITNFTMLQTPAGAQRQLGVSWTLWAELRFYALFALTVLWRGATHRRVLAFCALWTLGAVYAQGSGDGFLQLALMPDYAPFFVGGIGLYLVFRFGHDLVNWSVVATGFLLGQHYAVKALVAPRSSHPFYLRSPTVVIVLVAAGFAAVAAATLVPRVARVEWRWLTTAGALTYPFYLVHEILGTKVIDRLEHHTSLPAGAVLALAIGSMLLLAWLVHRLVERPLAPLLRRRLSAPLPGGPLLGSSR</sequence>
<protein>
    <recommendedName>
        <fullName evidence="3">Acyltransferase 3 domain-containing protein</fullName>
    </recommendedName>
</protein>
<feature type="transmembrane region" description="Helical" evidence="2">
    <location>
        <begin position="242"/>
        <end position="263"/>
    </location>
</feature>
<feature type="transmembrane region" description="Helical" evidence="2">
    <location>
        <begin position="307"/>
        <end position="326"/>
    </location>
</feature>
<reference evidence="4 5" key="4">
    <citation type="journal article" date="2020" name="Sci. Rep.">
        <title>beta-carboline chemical signals induce reveromycin production through a LuxR family regulator in Streptomyces sp. SN-593.</title>
        <authorList>
            <person name="Panthee S."/>
            <person name="Kito N."/>
            <person name="Hayashi T."/>
            <person name="Shimizu T."/>
            <person name="Ishikawa J."/>
            <person name="Hamamoto H."/>
            <person name="Osada H."/>
            <person name="Takahashi S."/>
        </authorList>
    </citation>
    <scope>NUCLEOTIDE SEQUENCE [LARGE SCALE GENOMIC DNA]</scope>
    <source>
        <strain evidence="4 5">SN-593</strain>
    </source>
</reference>
<evidence type="ECO:0000256" key="1">
    <source>
        <dbReference type="SAM" id="MobiDB-lite"/>
    </source>
</evidence>
<reference evidence="4 5" key="1">
    <citation type="journal article" date="2010" name="J. Bacteriol.">
        <title>Biochemical characterization of a novel indole prenyltransferase from Streptomyces sp. SN-593.</title>
        <authorList>
            <person name="Takahashi S."/>
            <person name="Takagi H."/>
            <person name="Toyoda A."/>
            <person name="Uramoto M."/>
            <person name="Nogawa T."/>
            <person name="Ueki M."/>
            <person name="Sakaki Y."/>
            <person name="Osada H."/>
        </authorList>
    </citation>
    <scope>NUCLEOTIDE SEQUENCE [LARGE SCALE GENOMIC DNA]</scope>
    <source>
        <strain evidence="4 5">SN-593</strain>
    </source>
</reference>
<evidence type="ECO:0000313" key="4">
    <source>
        <dbReference type="EMBL" id="BBA99406.1"/>
    </source>
</evidence>
<dbReference type="EMBL" id="AP018365">
    <property type="protein sequence ID" value="BBA99406.1"/>
    <property type="molecule type" value="Genomic_DNA"/>
</dbReference>
<reference evidence="4 5" key="2">
    <citation type="journal article" date="2011" name="J. Antibiot.">
        <title>Furaquinocins I and J: novel polyketide isoprenoid hybrid compounds from Streptomyces reveromyceticus SN-593.</title>
        <authorList>
            <person name="Panthee S."/>
            <person name="Takahashi S."/>
            <person name="Takagi H."/>
            <person name="Nogawa T."/>
            <person name="Oowada E."/>
            <person name="Uramoto M."/>
            <person name="Osada H."/>
        </authorList>
    </citation>
    <scope>NUCLEOTIDE SEQUENCE [LARGE SCALE GENOMIC DNA]</scope>
    <source>
        <strain evidence="4 5">SN-593</strain>
    </source>
</reference>
<feature type="domain" description="Acyltransferase 3" evidence="3">
    <location>
        <begin position="67"/>
        <end position="387"/>
    </location>
</feature>
<feature type="transmembrane region" description="Helical" evidence="2">
    <location>
        <begin position="333"/>
        <end position="349"/>
    </location>
</feature>
<dbReference type="GO" id="GO:0009103">
    <property type="term" value="P:lipopolysaccharide biosynthetic process"/>
    <property type="evidence" value="ECO:0007669"/>
    <property type="project" value="TreeGrafter"/>
</dbReference>
<feature type="transmembrane region" description="Helical" evidence="2">
    <location>
        <begin position="194"/>
        <end position="212"/>
    </location>
</feature>
<accession>A0A7U3UVJ5</accession>
<dbReference type="Pfam" id="PF01757">
    <property type="entry name" value="Acyl_transf_3"/>
    <property type="match status" value="1"/>
</dbReference>
<keyword evidence="2" id="KW-1133">Transmembrane helix</keyword>
<dbReference type="InterPro" id="IPR050879">
    <property type="entry name" value="Acyltransferase_3"/>
</dbReference>
<keyword evidence="2" id="KW-0812">Transmembrane</keyword>
<proteinExistence type="predicted"/>
<reference evidence="4 5" key="3">
    <citation type="journal article" date="2011" name="Nat. Chem. Biol.">
        <title>Reveromycin A biosynthesis uses RevG and RevJ for stereospecific spiroacetal formation.</title>
        <authorList>
            <person name="Takahashi S."/>
            <person name="Toyoda A."/>
            <person name="Sekiyama Y."/>
            <person name="Takagi H."/>
            <person name="Nogawa T."/>
            <person name="Uramoto M."/>
            <person name="Suzuki R."/>
            <person name="Koshino H."/>
            <person name="Kumano T."/>
            <person name="Panthee S."/>
            <person name="Dairi T."/>
            <person name="Ishikawa J."/>
            <person name="Ikeda H."/>
            <person name="Sakaki Y."/>
            <person name="Osada H."/>
        </authorList>
    </citation>
    <scope>NUCLEOTIDE SEQUENCE [LARGE SCALE GENOMIC DNA]</scope>
    <source>
        <strain evidence="4 5">SN-593</strain>
    </source>
</reference>
<dbReference type="PANTHER" id="PTHR23028:SF53">
    <property type="entry name" value="ACYL_TRANSF_3 DOMAIN-CONTAINING PROTEIN"/>
    <property type="match status" value="1"/>
</dbReference>
<feature type="transmembrane region" description="Helical" evidence="2">
    <location>
        <begin position="108"/>
        <end position="130"/>
    </location>
</feature>
<dbReference type="GO" id="GO:0016747">
    <property type="term" value="F:acyltransferase activity, transferring groups other than amino-acyl groups"/>
    <property type="evidence" value="ECO:0007669"/>
    <property type="project" value="InterPro"/>
</dbReference>
<feature type="transmembrane region" description="Helical" evidence="2">
    <location>
        <begin position="219"/>
        <end position="236"/>
    </location>
</feature>
<keyword evidence="2" id="KW-0472">Membrane</keyword>
<gene>
    <name evidence="4" type="ORF">RVR_6010</name>
</gene>
<dbReference type="GO" id="GO:0016020">
    <property type="term" value="C:membrane"/>
    <property type="evidence" value="ECO:0007669"/>
    <property type="project" value="TreeGrafter"/>
</dbReference>
<dbReference type="PANTHER" id="PTHR23028">
    <property type="entry name" value="ACETYLTRANSFERASE"/>
    <property type="match status" value="1"/>
</dbReference>
<evidence type="ECO:0000256" key="2">
    <source>
        <dbReference type="SAM" id="Phobius"/>
    </source>
</evidence>
<dbReference type="Proteomes" id="UP000595703">
    <property type="component" value="Chromosome"/>
</dbReference>